<protein>
    <submittedName>
        <fullName evidence="2">Uncharacterized protein</fullName>
    </submittedName>
</protein>
<dbReference type="EMBL" id="OX459947">
    <property type="protein sequence ID" value="CAI9154649.1"/>
    <property type="molecule type" value="Genomic_DNA"/>
</dbReference>
<proteinExistence type="predicted"/>
<feature type="region of interest" description="Disordered" evidence="1">
    <location>
        <begin position="70"/>
        <end position="100"/>
    </location>
</feature>
<evidence type="ECO:0000256" key="1">
    <source>
        <dbReference type="SAM" id="MobiDB-lite"/>
    </source>
</evidence>
<gene>
    <name evidence="2" type="ORF">MRATA1EN1_LOCUS3611</name>
</gene>
<evidence type="ECO:0000313" key="3">
    <source>
        <dbReference type="Proteomes" id="UP001176941"/>
    </source>
</evidence>
<sequence length="100" mass="11196">MTQMQNFPKSSFLNLELLWRRIKFKRASREIWLEEEVAVFQESQARYTSASQAPVCIAFAEALLTTESHTDNPDVGGAAQRRISGAVPPGLQDLSSLTRV</sequence>
<name>A0ABN8Y4A2_RANTA</name>
<organism evidence="2 3">
    <name type="scientific">Rangifer tarandus platyrhynchus</name>
    <name type="common">Svalbard reindeer</name>
    <dbReference type="NCBI Taxonomy" id="3082113"/>
    <lineage>
        <taxon>Eukaryota</taxon>
        <taxon>Metazoa</taxon>
        <taxon>Chordata</taxon>
        <taxon>Craniata</taxon>
        <taxon>Vertebrata</taxon>
        <taxon>Euteleostomi</taxon>
        <taxon>Mammalia</taxon>
        <taxon>Eutheria</taxon>
        <taxon>Laurasiatheria</taxon>
        <taxon>Artiodactyla</taxon>
        <taxon>Ruminantia</taxon>
        <taxon>Pecora</taxon>
        <taxon>Cervidae</taxon>
        <taxon>Odocoileinae</taxon>
        <taxon>Rangifer</taxon>
    </lineage>
</organism>
<accession>A0ABN8Y4A2</accession>
<dbReference type="Proteomes" id="UP001176941">
    <property type="component" value="Chromosome 11"/>
</dbReference>
<evidence type="ECO:0000313" key="2">
    <source>
        <dbReference type="EMBL" id="CAI9154649.1"/>
    </source>
</evidence>
<keyword evidence="3" id="KW-1185">Reference proteome</keyword>
<reference evidence="2" key="1">
    <citation type="submission" date="2023-04" db="EMBL/GenBank/DDBJ databases">
        <authorList>
            <consortium name="ELIXIR-Norway"/>
        </authorList>
    </citation>
    <scope>NUCLEOTIDE SEQUENCE [LARGE SCALE GENOMIC DNA]</scope>
</reference>